<proteinExistence type="predicted"/>
<organism evidence="1">
    <name type="scientific">Ophidiomyces ophidiicola</name>
    <dbReference type="NCBI Taxonomy" id="1387563"/>
    <lineage>
        <taxon>Eukaryota</taxon>
        <taxon>Fungi</taxon>
        <taxon>Dikarya</taxon>
        <taxon>Ascomycota</taxon>
        <taxon>Pezizomycotina</taxon>
        <taxon>Eurotiomycetes</taxon>
        <taxon>Eurotiomycetidae</taxon>
        <taxon>Onygenales</taxon>
        <taxon>Onygenaceae</taxon>
        <taxon>Ophidiomyces</taxon>
    </lineage>
</organism>
<gene>
    <name evidence="1" type="ORF">LOY88_002828</name>
</gene>
<name>A0ACB8UZ56_9EURO</name>
<comment type="caution">
    <text evidence="1">The sequence shown here is derived from an EMBL/GenBank/DDBJ whole genome shotgun (WGS) entry which is preliminary data.</text>
</comment>
<sequence length="1100" mass="125385">MQIVQTAQDRRHSLGLRLHALRLNDNKRVCTQCEMNSKRPCERPVPTCRRPLARDDPHGLDSESYTAQRLEHASPEHLHATSRRLFIGPFPKGWLSSHRKSWYKSWLGLGNYSSRAATFSADVDSTRHHQLTGLLGPSTAAMHTVSLPQMEHPTEETIEGDIPTGEPEIEPATLAPADTSHGVANRPVAEQNPQPTAVASPKQHSGSAASGSPPRPKFLSEQSNFTLRRSSSSKVPDTFYTAPESRGTTRNNGQPLENPNTDVSPNSIETQWNADSTSETLLLPRTNPVNGSVPHEHLTRNLQHEEPTHLEQEGIGNESRHQRLITRVASGIVRFNLEDNIGDRQRRIQSRLVGTSSEQGRTARQQRQASRSGEVLRAERMLVRIETTAKSVPDDFNENDSIKIDTKVISKWREFLVVCRQGHEDSVPFLLQFYKTRVIPRRQTSDMKKKCSHEIPVTRNYTRVNLFSTLDKTLVVWQPYKLGTRIFIMRPMSSAHSVEWYTFLRGALGWKPPSTLVVNIPDLDISLHLQNPFAHLGQSFGASDDVCATLLKTMKEERAIAPGIVKTCLDTLSQCSEWNKILSMWGKSVKMGLAWRRYDRLEWVQGANEQRMYGTIAMRTTHELELRPKQHYPTSAQPGTTACRLEEPRPTEGFLILLTSQRGRQTLLGKDFFKRLYFFTQDQYLCFCKPAKATPPAPPKLRAARGSHVPTSTEIRRELPIIYEVNPFPIEDGEIAWLLIGRKEYAKQHDAEAFAENRRAAKNATNTEGYINLCRVKEIRPVSSQYHEDEQNAHTGDIEYHGERPRLASGARNETKDDRSFEIVLEGGLVVKFRAYNAQARHEWVQSLTQLSEYWKARTKEDITLLKRVRRRNLKRLEIDEAQESSVGQFAEKWEVSKADASPELFHTCGMSGCRLIKMSGNLYRRPRRHGAFTKCSVLLIEGQLLIFRNSLRAWTGAELPQTHCTRQAVLDLRDCYVYSGIITSSDLLYQNQTLESNLPNQQSRPRIYTDDAWTSADEDTATCFVIWHATRKALFRGEHTDKDRIKRRRWRQVSALGVPGRSIVFKTRSRAERDMWVLAIATEIDRLQQREDLRIVEAS</sequence>
<dbReference type="EMBL" id="JALBCA010000034">
    <property type="protein sequence ID" value="KAI2388031.1"/>
    <property type="molecule type" value="Genomic_DNA"/>
</dbReference>
<protein>
    <submittedName>
        <fullName evidence="1">Uncharacterized protein</fullName>
    </submittedName>
</protein>
<accession>A0ACB8UZ56</accession>
<reference evidence="1" key="1">
    <citation type="journal article" date="2022" name="bioRxiv">
        <title>Population genetic analysis of Ophidiomyces ophidiicola, the causative agent of snake fungal disease, indicates recent introductions to the USA.</title>
        <authorList>
            <person name="Ladner J.T."/>
            <person name="Palmer J.M."/>
            <person name="Ettinger C.L."/>
            <person name="Stajich J.E."/>
            <person name="Farrell T.M."/>
            <person name="Glorioso B.M."/>
            <person name="Lawson B."/>
            <person name="Price S.J."/>
            <person name="Stengle A.G."/>
            <person name="Grear D.A."/>
            <person name="Lorch J.M."/>
        </authorList>
    </citation>
    <scope>NUCLEOTIDE SEQUENCE</scope>
    <source>
        <strain evidence="1">NWHC 24266-5</strain>
    </source>
</reference>
<evidence type="ECO:0000313" key="1">
    <source>
        <dbReference type="EMBL" id="KAI2388031.1"/>
    </source>
</evidence>